<dbReference type="EMBL" id="JAVDXU010000001">
    <property type="protein sequence ID" value="MDR7267472.1"/>
    <property type="molecule type" value="Genomic_DNA"/>
</dbReference>
<keyword evidence="3" id="KW-1133">Transmembrane helix</keyword>
<feature type="region of interest" description="Disordered" evidence="2">
    <location>
        <begin position="135"/>
        <end position="157"/>
    </location>
</feature>
<evidence type="ECO:0000313" key="5">
    <source>
        <dbReference type="Proteomes" id="UP001180453"/>
    </source>
</evidence>
<dbReference type="PANTHER" id="PTHR30093">
    <property type="entry name" value="GENERAL SECRETION PATHWAY PROTEIN G"/>
    <property type="match status" value="1"/>
</dbReference>
<comment type="caution">
    <text evidence="4">The sequence shown here is derived from an EMBL/GenBank/DDBJ whole genome shotgun (WGS) entry which is preliminary data.</text>
</comment>
<keyword evidence="3" id="KW-0472">Membrane</keyword>
<dbReference type="Gene3D" id="3.30.700.10">
    <property type="entry name" value="Glycoprotein, Type 4 Pilin"/>
    <property type="match status" value="1"/>
</dbReference>
<dbReference type="InterPro" id="IPR012902">
    <property type="entry name" value="N_methyl_site"/>
</dbReference>
<organism evidence="4 5">
    <name type="scientific">Roseateles saccharophilus</name>
    <name type="common">Pseudomonas saccharophila</name>
    <dbReference type="NCBI Taxonomy" id="304"/>
    <lineage>
        <taxon>Bacteria</taxon>
        <taxon>Pseudomonadati</taxon>
        <taxon>Pseudomonadota</taxon>
        <taxon>Betaproteobacteria</taxon>
        <taxon>Burkholderiales</taxon>
        <taxon>Sphaerotilaceae</taxon>
        <taxon>Roseateles</taxon>
    </lineage>
</organism>
<feature type="transmembrane region" description="Helical" evidence="3">
    <location>
        <begin position="12"/>
        <end position="35"/>
    </location>
</feature>
<keyword evidence="3" id="KW-0812">Transmembrane</keyword>
<dbReference type="SUPFAM" id="SSF54523">
    <property type="entry name" value="Pili subunits"/>
    <property type="match status" value="1"/>
</dbReference>
<dbReference type="Proteomes" id="UP001180453">
    <property type="component" value="Unassembled WGS sequence"/>
</dbReference>
<gene>
    <name evidence="4" type="ORF">J2X20_000101</name>
</gene>
<sequence length="157" mass="16306">MRTCSHPRHLGFSLIELMVALVVAGILAAIAYPVYTSHVQRGRRADAINALTAVMQAQERYRGNNSAYASTLTALNVNVSTIAPLYSITLAGIGTPASFASGYIATAAPVAGGKQASDVTCKTLVVTLQGATPDYSATGDPTNSGTDSDTTAQCWPR</sequence>
<dbReference type="InterPro" id="IPR045584">
    <property type="entry name" value="Pilin-like"/>
</dbReference>
<keyword evidence="1" id="KW-0488">Methylation</keyword>
<dbReference type="PRINTS" id="PR00813">
    <property type="entry name" value="BCTERIALGSPG"/>
</dbReference>
<dbReference type="Pfam" id="PF16732">
    <property type="entry name" value="ComP_DUS"/>
    <property type="match status" value="1"/>
</dbReference>
<evidence type="ECO:0000256" key="3">
    <source>
        <dbReference type="SAM" id="Phobius"/>
    </source>
</evidence>
<keyword evidence="5" id="KW-1185">Reference proteome</keyword>
<dbReference type="InterPro" id="IPR000983">
    <property type="entry name" value="Bac_GSPG_pilin"/>
</dbReference>
<dbReference type="InterPro" id="IPR031982">
    <property type="entry name" value="PilE-like"/>
</dbReference>
<proteinExistence type="predicted"/>
<protein>
    <submittedName>
        <fullName evidence="4">Type IV pilus assembly protein PilE</fullName>
    </submittedName>
</protein>
<dbReference type="PANTHER" id="PTHR30093:SF47">
    <property type="entry name" value="TYPE IV PILUS NON-CORE MINOR PILIN PILE"/>
    <property type="match status" value="1"/>
</dbReference>
<dbReference type="RefSeq" id="WP_310259260.1">
    <property type="nucleotide sequence ID" value="NZ_JAVDXU010000001.1"/>
</dbReference>
<feature type="compositionally biased region" description="Polar residues" evidence="2">
    <location>
        <begin position="139"/>
        <end position="157"/>
    </location>
</feature>
<evidence type="ECO:0000256" key="2">
    <source>
        <dbReference type="SAM" id="MobiDB-lite"/>
    </source>
</evidence>
<accession>A0ABU1YF41</accession>
<dbReference type="Pfam" id="PF07963">
    <property type="entry name" value="N_methyl"/>
    <property type="match status" value="1"/>
</dbReference>
<reference evidence="4 5" key="1">
    <citation type="submission" date="2023-07" db="EMBL/GenBank/DDBJ databases">
        <title>Sorghum-associated microbial communities from plants grown in Nebraska, USA.</title>
        <authorList>
            <person name="Schachtman D."/>
        </authorList>
    </citation>
    <scope>NUCLEOTIDE SEQUENCE [LARGE SCALE GENOMIC DNA]</scope>
    <source>
        <strain evidence="4 5">BE314</strain>
    </source>
</reference>
<dbReference type="NCBIfam" id="TIGR02532">
    <property type="entry name" value="IV_pilin_GFxxxE"/>
    <property type="match status" value="1"/>
</dbReference>
<name>A0ABU1YF41_ROSSA</name>
<evidence type="ECO:0000313" key="4">
    <source>
        <dbReference type="EMBL" id="MDR7267472.1"/>
    </source>
</evidence>
<evidence type="ECO:0000256" key="1">
    <source>
        <dbReference type="ARBA" id="ARBA00022481"/>
    </source>
</evidence>